<dbReference type="GO" id="GO:0016020">
    <property type="term" value="C:membrane"/>
    <property type="evidence" value="ECO:0007669"/>
    <property type="project" value="UniProtKB-SubCell"/>
</dbReference>
<keyword evidence="4" id="KW-0472">Membrane</keyword>
<name>A0AAE5H5E1_CLOBE</name>
<dbReference type="Pfam" id="PF00654">
    <property type="entry name" value="Voltage_CLC"/>
    <property type="match status" value="1"/>
</dbReference>
<gene>
    <name evidence="5" type="ORF">BCD95_002550</name>
</gene>
<dbReference type="InterPro" id="IPR014743">
    <property type="entry name" value="Cl-channel_core"/>
</dbReference>
<protein>
    <submittedName>
        <fullName evidence="5">H+/Cl- antiporter ClcA</fullName>
    </submittedName>
</protein>
<proteinExistence type="predicted"/>
<sequence>MDKALVKFKRIKIEEKYLITSRASAGLAAAFNTPLAGAMFALEEVHKNFSPLVLLSALSSSLSADFIASEFFGLKPVYESLLKKFLQNIGEHISIGNKKNKSILEFPVCMDQI</sequence>
<keyword evidence="3" id="KW-1133">Transmembrane helix</keyword>
<evidence type="ECO:0000256" key="1">
    <source>
        <dbReference type="ARBA" id="ARBA00004141"/>
    </source>
</evidence>
<dbReference type="Proteomes" id="UP000822184">
    <property type="component" value="Unassembled WGS sequence"/>
</dbReference>
<dbReference type="AlphaFoldDB" id="A0AAE5H5E1"/>
<dbReference type="Gene3D" id="1.10.3080.10">
    <property type="entry name" value="Clc chloride channel"/>
    <property type="match status" value="1"/>
</dbReference>
<dbReference type="SUPFAM" id="SSF81340">
    <property type="entry name" value="Clc chloride channel"/>
    <property type="match status" value="1"/>
</dbReference>
<evidence type="ECO:0000256" key="2">
    <source>
        <dbReference type="ARBA" id="ARBA00022692"/>
    </source>
</evidence>
<organism evidence="5 6">
    <name type="scientific">Clostridium beijerinckii</name>
    <name type="common">Clostridium MP</name>
    <dbReference type="NCBI Taxonomy" id="1520"/>
    <lineage>
        <taxon>Bacteria</taxon>
        <taxon>Bacillati</taxon>
        <taxon>Bacillota</taxon>
        <taxon>Clostridia</taxon>
        <taxon>Eubacteriales</taxon>
        <taxon>Clostridiaceae</taxon>
        <taxon>Clostridium</taxon>
    </lineage>
</organism>
<evidence type="ECO:0000313" key="6">
    <source>
        <dbReference type="Proteomes" id="UP000822184"/>
    </source>
</evidence>
<comment type="caution">
    <text evidence="5">The sequence shown here is derived from an EMBL/GenBank/DDBJ whole genome shotgun (WGS) entry which is preliminary data.</text>
</comment>
<dbReference type="GO" id="GO:0015108">
    <property type="term" value="F:chloride transmembrane transporter activity"/>
    <property type="evidence" value="ECO:0007669"/>
    <property type="project" value="InterPro"/>
</dbReference>
<dbReference type="EMBL" id="JABTDW010000001">
    <property type="protein sequence ID" value="NSB14291.1"/>
    <property type="molecule type" value="Genomic_DNA"/>
</dbReference>
<accession>A0AAE5H5E1</accession>
<evidence type="ECO:0000256" key="4">
    <source>
        <dbReference type="ARBA" id="ARBA00023136"/>
    </source>
</evidence>
<comment type="subcellular location">
    <subcellularLocation>
        <location evidence="1">Membrane</location>
        <topology evidence="1">Multi-pass membrane protein</topology>
    </subcellularLocation>
</comment>
<dbReference type="InterPro" id="IPR001807">
    <property type="entry name" value="ClC"/>
</dbReference>
<reference evidence="5" key="1">
    <citation type="submission" date="2020-06" db="EMBL/GenBank/DDBJ databases">
        <title>Genomic insights into acetone-butanol-ethanol (ABE) fermentation by sequencing solventogenic clostridia strains.</title>
        <authorList>
            <person name="Brown S."/>
        </authorList>
    </citation>
    <scope>NUCLEOTIDE SEQUENCE</scope>
    <source>
        <strain evidence="5">DJ123</strain>
    </source>
</reference>
<keyword evidence="2" id="KW-0812">Transmembrane</keyword>
<evidence type="ECO:0000313" key="5">
    <source>
        <dbReference type="EMBL" id="NSB14291.1"/>
    </source>
</evidence>
<evidence type="ECO:0000256" key="3">
    <source>
        <dbReference type="ARBA" id="ARBA00022989"/>
    </source>
</evidence>